<dbReference type="AlphaFoldDB" id="A0A7C0Y6J3"/>
<name>A0A7C0Y6J3_9BACT</name>
<dbReference type="EMBL" id="DQWS01000121">
    <property type="protein sequence ID" value="HDD53054.1"/>
    <property type="molecule type" value="Genomic_DNA"/>
</dbReference>
<dbReference type="PANTHER" id="PTHR45266">
    <property type="entry name" value="OXALOACETATE DECARBOXYLASE ALPHA CHAIN"/>
    <property type="match status" value="1"/>
</dbReference>
<dbReference type="InterPro" id="IPR011053">
    <property type="entry name" value="Single_hybrid_motif"/>
</dbReference>
<protein>
    <submittedName>
        <fullName evidence="3">Acetyl-CoA carboxylase biotin carboxyl carrier protein subunit</fullName>
        <ecNumber evidence="3">6.4.1.2</ecNumber>
    </submittedName>
</protein>
<evidence type="ECO:0000259" key="2">
    <source>
        <dbReference type="PROSITE" id="PS50968"/>
    </source>
</evidence>
<dbReference type="Pfam" id="PF00364">
    <property type="entry name" value="Biotin_lipoyl"/>
    <property type="match status" value="1"/>
</dbReference>
<dbReference type="GO" id="GO:0003989">
    <property type="term" value="F:acetyl-CoA carboxylase activity"/>
    <property type="evidence" value="ECO:0007669"/>
    <property type="project" value="UniProtKB-EC"/>
</dbReference>
<sequence>MAEVACSMAGVVAEVKVQPGDTIEPGQELLILESMKMMIPFQSETNGVVREVKVNVGDFVNEGDVVIVLE</sequence>
<evidence type="ECO:0000313" key="3">
    <source>
        <dbReference type="EMBL" id="HDD53054.1"/>
    </source>
</evidence>
<accession>A0A7C0Y6J3</accession>
<feature type="domain" description="Lipoyl-binding" evidence="2">
    <location>
        <begin position="1"/>
        <end position="70"/>
    </location>
</feature>
<dbReference type="Gene3D" id="2.40.50.100">
    <property type="match status" value="1"/>
</dbReference>
<dbReference type="EC" id="6.4.1.2" evidence="3"/>
<comment type="caution">
    <text evidence="3">The sequence shown here is derived from an EMBL/GenBank/DDBJ whole genome shotgun (WGS) entry which is preliminary data.</text>
</comment>
<dbReference type="InterPro" id="IPR050709">
    <property type="entry name" value="Biotin_Carboxyl_Carrier/Decarb"/>
</dbReference>
<dbReference type="PANTHER" id="PTHR45266:SF3">
    <property type="entry name" value="OXALOACETATE DECARBOXYLASE ALPHA CHAIN"/>
    <property type="match status" value="1"/>
</dbReference>
<dbReference type="SUPFAM" id="SSF51230">
    <property type="entry name" value="Single hybrid motif"/>
    <property type="match status" value="1"/>
</dbReference>
<dbReference type="InterPro" id="IPR000089">
    <property type="entry name" value="Biotin_lipoyl"/>
</dbReference>
<evidence type="ECO:0000256" key="1">
    <source>
        <dbReference type="ARBA" id="ARBA00023267"/>
    </source>
</evidence>
<dbReference type="PROSITE" id="PS50968">
    <property type="entry name" value="BIOTINYL_LIPOYL"/>
    <property type="match status" value="1"/>
</dbReference>
<gene>
    <name evidence="3" type="ORF">ENF32_03170</name>
</gene>
<reference evidence="3" key="1">
    <citation type="journal article" date="2020" name="mSystems">
        <title>Genome- and Community-Level Interaction Insights into Carbon Utilization and Element Cycling Functions of Hydrothermarchaeota in Hydrothermal Sediment.</title>
        <authorList>
            <person name="Zhou Z."/>
            <person name="Liu Y."/>
            <person name="Xu W."/>
            <person name="Pan J."/>
            <person name="Luo Z.H."/>
            <person name="Li M."/>
        </authorList>
    </citation>
    <scope>NUCLEOTIDE SEQUENCE [LARGE SCALE GENOMIC DNA]</scope>
    <source>
        <strain evidence="3">HyVt-115</strain>
    </source>
</reference>
<keyword evidence="1" id="KW-0092">Biotin</keyword>
<dbReference type="Proteomes" id="UP000885690">
    <property type="component" value="Unassembled WGS sequence"/>
</dbReference>
<organism evidence="3">
    <name type="scientific">Thermosulfidibacter takaii</name>
    <dbReference type="NCBI Taxonomy" id="412593"/>
    <lineage>
        <taxon>Bacteria</taxon>
        <taxon>Pseudomonadati</taxon>
        <taxon>Thermosulfidibacterota</taxon>
        <taxon>Thermosulfidibacteria</taxon>
        <taxon>Thermosulfidibacterales</taxon>
        <taxon>Thermosulfidibacteraceae</taxon>
    </lineage>
</organism>
<proteinExistence type="predicted"/>
<dbReference type="CDD" id="cd06850">
    <property type="entry name" value="biotinyl_domain"/>
    <property type="match status" value="1"/>
</dbReference>
<keyword evidence="3" id="KW-0436">Ligase</keyword>